<evidence type="ECO:0000313" key="3">
    <source>
        <dbReference type="EnsemblMetazoa" id="CapteP194130"/>
    </source>
</evidence>
<reference evidence="3" key="3">
    <citation type="submission" date="2015-06" db="UniProtKB">
        <authorList>
            <consortium name="EnsemblMetazoa"/>
        </authorList>
    </citation>
    <scope>IDENTIFICATION</scope>
</reference>
<sequence length="286" mass="33040">MNGTNQRCQLQERHCNDVMPADAASQDDWQGIKKTDVTSADSCESPMQPKKGLTRRQSFTERFNRNARRQLKSVNSVPNGRCLRYLAYKYIPKSQSSFAITSELTTNCECTQDKHKRVLPSPVTFTKQDTCCPTCAKEIPYQDRPRCPRLFNRDGTPVVRRRPKSTNGPPQLRYQQQTPHRRNQRGRPHSSYEPQRQHLEEVTTTETLDVICTYLKEVRLDKATKTETSVSELNQPDAMKYTREKWIYLFLAPFRATVVPRKEIAFLHFQGYICDASASNSLIAKM</sequence>
<dbReference type="Proteomes" id="UP000014760">
    <property type="component" value="Unassembled WGS sequence"/>
</dbReference>
<reference evidence="2 4" key="2">
    <citation type="journal article" date="2013" name="Nature">
        <title>Insights into bilaterian evolution from three spiralian genomes.</title>
        <authorList>
            <person name="Simakov O."/>
            <person name="Marletaz F."/>
            <person name="Cho S.J."/>
            <person name="Edsinger-Gonzales E."/>
            <person name="Havlak P."/>
            <person name="Hellsten U."/>
            <person name="Kuo D.H."/>
            <person name="Larsson T."/>
            <person name="Lv J."/>
            <person name="Arendt D."/>
            <person name="Savage R."/>
            <person name="Osoegawa K."/>
            <person name="de Jong P."/>
            <person name="Grimwood J."/>
            <person name="Chapman J.A."/>
            <person name="Shapiro H."/>
            <person name="Aerts A."/>
            <person name="Otillar R.P."/>
            <person name="Terry A.Y."/>
            <person name="Boore J.L."/>
            <person name="Grigoriev I.V."/>
            <person name="Lindberg D.R."/>
            <person name="Seaver E.C."/>
            <person name="Weisblat D.A."/>
            <person name="Putnam N.H."/>
            <person name="Rokhsar D.S."/>
        </authorList>
    </citation>
    <scope>NUCLEOTIDE SEQUENCE</scope>
    <source>
        <strain evidence="2 4">I ESC-2004</strain>
    </source>
</reference>
<proteinExistence type="predicted"/>
<feature type="compositionally biased region" description="Polar residues" evidence="1">
    <location>
        <begin position="165"/>
        <end position="178"/>
    </location>
</feature>
<protein>
    <submittedName>
        <fullName evidence="2 3">Uncharacterized protein</fullName>
    </submittedName>
</protein>
<accession>R7TI71</accession>
<evidence type="ECO:0000313" key="2">
    <source>
        <dbReference type="EMBL" id="ELT93528.1"/>
    </source>
</evidence>
<name>R7TI71_CAPTE</name>
<dbReference type="EMBL" id="KB309702">
    <property type="protein sequence ID" value="ELT93528.1"/>
    <property type="molecule type" value="Genomic_DNA"/>
</dbReference>
<evidence type="ECO:0000313" key="4">
    <source>
        <dbReference type="Proteomes" id="UP000014760"/>
    </source>
</evidence>
<dbReference type="AlphaFoldDB" id="R7TI71"/>
<organism evidence="2">
    <name type="scientific">Capitella teleta</name>
    <name type="common">Polychaete worm</name>
    <dbReference type="NCBI Taxonomy" id="283909"/>
    <lineage>
        <taxon>Eukaryota</taxon>
        <taxon>Metazoa</taxon>
        <taxon>Spiralia</taxon>
        <taxon>Lophotrochozoa</taxon>
        <taxon>Annelida</taxon>
        <taxon>Polychaeta</taxon>
        <taxon>Sedentaria</taxon>
        <taxon>Scolecida</taxon>
        <taxon>Capitellidae</taxon>
        <taxon>Capitella</taxon>
    </lineage>
</organism>
<dbReference type="EnsemblMetazoa" id="CapteT194130">
    <property type="protein sequence ID" value="CapteP194130"/>
    <property type="gene ID" value="CapteG194130"/>
</dbReference>
<gene>
    <name evidence="2" type="ORF">CAPTEDRAFT_194130</name>
</gene>
<feature type="compositionally biased region" description="Basic residues" evidence="1">
    <location>
        <begin position="179"/>
        <end position="188"/>
    </location>
</feature>
<reference evidence="4" key="1">
    <citation type="submission" date="2012-12" db="EMBL/GenBank/DDBJ databases">
        <authorList>
            <person name="Hellsten U."/>
            <person name="Grimwood J."/>
            <person name="Chapman J.A."/>
            <person name="Shapiro H."/>
            <person name="Aerts A."/>
            <person name="Otillar R.P."/>
            <person name="Terry A.Y."/>
            <person name="Boore J.L."/>
            <person name="Simakov O."/>
            <person name="Marletaz F."/>
            <person name="Cho S.-J."/>
            <person name="Edsinger-Gonzales E."/>
            <person name="Havlak P."/>
            <person name="Kuo D.-H."/>
            <person name="Larsson T."/>
            <person name="Lv J."/>
            <person name="Arendt D."/>
            <person name="Savage R."/>
            <person name="Osoegawa K."/>
            <person name="de Jong P."/>
            <person name="Lindberg D.R."/>
            <person name="Seaver E.C."/>
            <person name="Weisblat D.A."/>
            <person name="Putnam N.H."/>
            <person name="Grigoriev I.V."/>
            <person name="Rokhsar D.S."/>
        </authorList>
    </citation>
    <scope>NUCLEOTIDE SEQUENCE</scope>
    <source>
        <strain evidence="4">I ESC-2004</strain>
    </source>
</reference>
<dbReference type="EMBL" id="AMQN01012711">
    <property type="status" value="NOT_ANNOTATED_CDS"/>
    <property type="molecule type" value="Genomic_DNA"/>
</dbReference>
<keyword evidence="4" id="KW-1185">Reference proteome</keyword>
<evidence type="ECO:0000256" key="1">
    <source>
        <dbReference type="SAM" id="MobiDB-lite"/>
    </source>
</evidence>
<feature type="region of interest" description="Disordered" evidence="1">
    <location>
        <begin position="146"/>
        <end position="200"/>
    </location>
</feature>
<dbReference type="HOGENOM" id="CLU_974023_0_0_1"/>